<dbReference type="AlphaFoldDB" id="A0A5C6MZJ4"/>
<dbReference type="Gene3D" id="2.40.50.40">
    <property type="match status" value="1"/>
</dbReference>
<dbReference type="Proteomes" id="UP000324091">
    <property type="component" value="Chromosome 5"/>
</dbReference>
<organism evidence="4 5">
    <name type="scientific">Takifugu flavidus</name>
    <name type="common">sansaifugu</name>
    <dbReference type="NCBI Taxonomy" id="433684"/>
    <lineage>
        <taxon>Eukaryota</taxon>
        <taxon>Metazoa</taxon>
        <taxon>Chordata</taxon>
        <taxon>Craniata</taxon>
        <taxon>Vertebrata</taxon>
        <taxon>Euteleostomi</taxon>
        <taxon>Actinopterygii</taxon>
        <taxon>Neopterygii</taxon>
        <taxon>Teleostei</taxon>
        <taxon>Neoteleostei</taxon>
        <taxon>Acanthomorphata</taxon>
        <taxon>Eupercaria</taxon>
        <taxon>Tetraodontiformes</taxon>
        <taxon>Tetradontoidea</taxon>
        <taxon>Tetraodontidae</taxon>
        <taxon>Takifugu</taxon>
    </lineage>
</organism>
<dbReference type="PANTHER" id="PTHR12015:SF108">
    <property type="entry name" value="C-C MOTIF CHEMOKINE 20"/>
    <property type="match status" value="1"/>
</dbReference>
<evidence type="ECO:0000259" key="3">
    <source>
        <dbReference type="SMART" id="SM00199"/>
    </source>
</evidence>
<gene>
    <name evidence="4" type="ORF">D4764_05G0002290</name>
</gene>
<evidence type="ECO:0000313" key="5">
    <source>
        <dbReference type="Proteomes" id="UP000324091"/>
    </source>
</evidence>
<dbReference type="InterPro" id="IPR039809">
    <property type="entry name" value="Chemokine_b/g/d"/>
</dbReference>
<evidence type="ECO:0000313" key="4">
    <source>
        <dbReference type="EMBL" id="TWW60139.1"/>
    </source>
</evidence>
<accession>A0A5C6MZJ4</accession>
<keyword evidence="2" id="KW-0732">Signal</keyword>
<dbReference type="InterPro" id="IPR001811">
    <property type="entry name" value="Chemokine_IL8-like_dom"/>
</dbReference>
<dbReference type="GO" id="GO:0006955">
    <property type="term" value="P:immune response"/>
    <property type="evidence" value="ECO:0007669"/>
    <property type="project" value="InterPro"/>
</dbReference>
<name>A0A5C6MZJ4_9TELE</name>
<dbReference type="Pfam" id="PF00048">
    <property type="entry name" value="IL8"/>
    <property type="match status" value="1"/>
</dbReference>
<reference evidence="4 5" key="1">
    <citation type="submission" date="2019-04" db="EMBL/GenBank/DDBJ databases">
        <title>Chromosome genome assembly for Takifugu flavidus.</title>
        <authorList>
            <person name="Xiao S."/>
        </authorList>
    </citation>
    <scope>NUCLEOTIDE SEQUENCE [LARGE SCALE GENOMIC DNA]</scope>
    <source>
        <strain evidence="4">HTHZ2018</strain>
        <tissue evidence="4">Muscle</tissue>
    </source>
</reference>
<dbReference type="GO" id="GO:0008009">
    <property type="term" value="F:chemokine activity"/>
    <property type="evidence" value="ECO:0007669"/>
    <property type="project" value="InterPro"/>
</dbReference>
<dbReference type="GO" id="GO:0005615">
    <property type="term" value="C:extracellular space"/>
    <property type="evidence" value="ECO:0007669"/>
    <property type="project" value="UniProtKB-KW"/>
</dbReference>
<keyword evidence="5" id="KW-1185">Reference proteome</keyword>
<feature type="chain" id="PRO_5022704658" description="Chemokine interleukin-8-like domain-containing protein" evidence="2">
    <location>
        <begin position="27"/>
        <end position="115"/>
    </location>
</feature>
<feature type="domain" description="Chemokine interleukin-8-like" evidence="3">
    <location>
        <begin position="29"/>
        <end position="89"/>
    </location>
</feature>
<evidence type="ECO:0000256" key="1">
    <source>
        <dbReference type="ARBA" id="ARBA00022514"/>
    </source>
</evidence>
<dbReference type="SMART" id="SM00199">
    <property type="entry name" value="SCY"/>
    <property type="match status" value="1"/>
</dbReference>
<evidence type="ECO:0000256" key="2">
    <source>
        <dbReference type="SAM" id="SignalP"/>
    </source>
</evidence>
<dbReference type="InterPro" id="IPR036048">
    <property type="entry name" value="Interleukin_8-like_sf"/>
</dbReference>
<dbReference type="PANTHER" id="PTHR12015">
    <property type="entry name" value="SMALL INDUCIBLE CYTOKINE A"/>
    <property type="match status" value="1"/>
</dbReference>
<dbReference type="EMBL" id="RHFK02000018">
    <property type="protein sequence ID" value="TWW60139.1"/>
    <property type="molecule type" value="Genomic_DNA"/>
</dbReference>
<keyword evidence="1" id="KW-0202">Cytokine</keyword>
<dbReference type="SUPFAM" id="SSF54117">
    <property type="entry name" value="Interleukin 8-like chemokines"/>
    <property type="match status" value="1"/>
</dbReference>
<protein>
    <recommendedName>
        <fullName evidence="3">Chemokine interleukin-8-like domain-containing protein</fullName>
    </recommendedName>
</protein>
<sequence>MAPSGDAKLLFCIFFISCCCLTVTLAEVPVDCCLSVAKQQVLKHAIVDYRRQVAGQGCSLNATILVTRRQMQLCVPANEQWVEKIVKHVEKLREHCRKNKYKVAFLYISASKSFL</sequence>
<proteinExistence type="predicted"/>
<comment type="caution">
    <text evidence="4">The sequence shown here is derived from an EMBL/GenBank/DDBJ whole genome shotgun (WGS) entry which is preliminary data.</text>
</comment>
<feature type="signal peptide" evidence="2">
    <location>
        <begin position="1"/>
        <end position="26"/>
    </location>
</feature>